<sequence>MRQSSERWPEAFRWLARLSRRGVSRRRWFQLAGGCVLAAFGYEAGRVLIGSNVHTVIPGRVYRSAQLSQVQLERLIAEKGLRTVVNLRGCCPETEWYQADARATCRMGICQEDLTFSAKRYPHPGEVQRLVQVLDQAAYPLLFHCARGADRTGLASTLALLLLTDSDLKTARRQLWPRYGHFAVGRTAVLDRFFDYYQNWLAEREWEHSPSRLREWIAGHYCPGPFRAEIRLLHPQPLRWPAGRGQVMAVRVINRAIEPWQFVPGGSGGVQLRYSLFAHGSGQLVFRDHAGRFRRRVEPGQELILHLGFPPLPPGRYLFHADLLDMQPIDLLDSDFAQYGSEPLQTTLTVT</sequence>
<keyword evidence="2" id="KW-1185">Reference proteome</keyword>
<comment type="caution">
    <text evidence="1">The sequence shown here is derived from an EMBL/GenBank/DDBJ whole genome shotgun (WGS) entry which is preliminary data.</text>
</comment>
<organism evidence="1 2">
    <name type="scientific">Thermogemmata fonticola</name>
    <dbReference type="NCBI Taxonomy" id="2755323"/>
    <lineage>
        <taxon>Bacteria</taxon>
        <taxon>Pseudomonadati</taxon>
        <taxon>Planctomycetota</taxon>
        <taxon>Planctomycetia</taxon>
        <taxon>Gemmatales</taxon>
        <taxon>Gemmataceae</taxon>
        <taxon>Thermogemmata</taxon>
    </lineage>
</organism>
<dbReference type="Pfam" id="PF13350">
    <property type="entry name" value="Y_phosphatase3"/>
    <property type="match status" value="1"/>
</dbReference>
<dbReference type="InterPro" id="IPR026893">
    <property type="entry name" value="Tyr/Ser_Pase_IphP-type"/>
</dbReference>
<dbReference type="InterPro" id="IPR029021">
    <property type="entry name" value="Prot-tyrosine_phosphatase-like"/>
</dbReference>
<name>A0A7V8VCZ8_9BACT</name>
<proteinExistence type="predicted"/>
<dbReference type="SUPFAM" id="SSF52799">
    <property type="entry name" value="(Phosphotyrosine protein) phosphatases II"/>
    <property type="match status" value="1"/>
</dbReference>
<dbReference type="Proteomes" id="UP000542342">
    <property type="component" value="Unassembled WGS sequence"/>
</dbReference>
<dbReference type="InterPro" id="IPR016130">
    <property type="entry name" value="Tyr_Pase_AS"/>
</dbReference>
<dbReference type="RefSeq" id="WP_194537244.1">
    <property type="nucleotide sequence ID" value="NZ_JACEFB010000003.1"/>
</dbReference>
<gene>
    <name evidence="1" type="ORF">H0921_06475</name>
</gene>
<protein>
    <submittedName>
        <fullName evidence="1">Tyrosine-protein phosphatase</fullName>
    </submittedName>
</protein>
<dbReference type="PROSITE" id="PS00383">
    <property type="entry name" value="TYR_PHOSPHATASE_1"/>
    <property type="match status" value="1"/>
</dbReference>
<evidence type="ECO:0000313" key="1">
    <source>
        <dbReference type="EMBL" id="MBA2225808.1"/>
    </source>
</evidence>
<reference evidence="1 2" key="1">
    <citation type="submission" date="2020-07" db="EMBL/GenBank/DDBJ databases">
        <title>Thermogemmata thermophila gen. nov., sp. nov., a novel moderate thermophilic planctomycete from a Kamchatka hot spring.</title>
        <authorList>
            <person name="Elcheninov A.G."/>
            <person name="Podosokorskaya O.A."/>
            <person name="Kovaleva O.L."/>
            <person name="Novikov A."/>
            <person name="Bonch-Osmolovskaya E.A."/>
            <person name="Toshchakov S.V."/>
            <person name="Kublanov I.V."/>
        </authorList>
    </citation>
    <scope>NUCLEOTIDE SEQUENCE [LARGE SCALE GENOMIC DNA]</scope>
    <source>
        <strain evidence="1 2">2918</strain>
    </source>
</reference>
<evidence type="ECO:0000313" key="2">
    <source>
        <dbReference type="Proteomes" id="UP000542342"/>
    </source>
</evidence>
<dbReference type="AlphaFoldDB" id="A0A7V8VCZ8"/>
<dbReference type="EMBL" id="JACEFB010000003">
    <property type="protein sequence ID" value="MBA2225808.1"/>
    <property type="molecule type" value="Genomic_DNA"/>
</dbReference>
<dbReference type="Gene3D" id="3.90.190.10">
    <property type="entry name" value="Protein tyrosine phosphatase superfamily"/>
    <property type="match status" value="1"/>
</dbReference>
<accession>A0A7V8VCZ8</accession>